<comment type="cofactor">
    <cofactor evidence="1">
        <name>a divalent metal cation</name>
        <dbReference type="ChEBI" id="CHEBI:60240"/>
    </cofactor>
</comment>
<evidence type="ECO:0000256" key="4">
    <source>
        <dbReference type="SAM" id="MobiDB-lite"/>
    </source>
</evidence>
<dbReference type="Pfam" id="PF13613">
    <property type="entry name" value="HTH_Tnp_4"/>
    <property type="match status" value="1"/>
</dbReference>
<keyword evidence="8" id="KW-1185">Reference proteome</keyword>
<dbReference type="PANTHER" id="PTHR23080">
    <property type="entry name" value="THAP DOMAIN PROTEIN"/>
    <property type="match status" value="1"/>
</dbReference>
<name>A0AAV1FKK6_XYRNO</name>
<sequence length="392" mass="43851">MDECDPDWALYLYLGPTEVKASSSDLGQLERRSRRQQAAELLSNADPSTTPDVKVEEVDDAAQPTDEGLQGQHVDAASLPGVVAPLRAEINCLLEENKSLKETLSQMQMDNTGEQQECSFCSSQRDEINRLLEDNRKLTEKLSKCCMNYKFLENNDKKVNDYTGLPSYELLSAVLTHMLTLLLQKGHKMCPFQMLLLTLMRLTLNLPRQHLAHIFGISMSTVSTVFLNTISALYTKPGAFVNWPERDALVLTMPHQFVEAFGKKVAVIINCFEILIERPSNHKAKAETFSNYKHSNTMKYLIGITPNGAISFISKGWEGRTTDKTVTEQCGIIDKLLPGELVLADHGFDITESVGFVCTEVKTAAFRGKHSQLKARDVEKIKIKTSLYTLGI</sequence>
<dbReference type="Proteomes" id="UP001178508">
    <property type="component" value="Chromosome 8"/>
</dbReference>
<organism evidence="7 8">
    <name type="scientific">Xyrichtys novacula</name>
    <name type="common">Pearly razorfish</name>
    <name type="synonym">Hemipteronotus novacula</name>
    <dbReference type="NCBI Taxonomy" id="13765"/>
    <lineage>
        <taxon>Eukaryota</taxon>
        <taxon>Metazoa</taxon>
        <taxon>Chordata</taxon>
        <taxon>Craniata</taxon>
        <taxon>Vertebrata</taxon>
        <taxon>Euteleostomi</taxon>
        <taxon>Actinopterygii</taxon>
        <taxon>Neopterygii</taxon>
        <taxon>Teleostei</taxon>
        <taxon>Neoteleostei</taxon>
        <taxon>Acanthomorphata</taxon>
        <taxon>Eupercaria</taxon>
        <taxon>Labriformes</taxon>
        <taxon>Labridae</taxon>
        <taxon>Xyrichtys</taxon>
    </lineage>
</organism>
<dbReference type="InterPro" id="IPR027805">
    <property type="entry name" value="Transposase_HTH_dom"/>
</dbReference>
<accession>A0AAV1FKK6</accession>
<feature type="domain" description="Transposase Helix-turn-helix" evidence="6">
    <location>
        <begin position="187"/>
        <end position="236"/>
    </location>
</feature>
<evidence type="ECO:0000256" key="3">
    <source>
        <dbReference type="SAM" id="Coils"/>
    </source>
</evidence>
<proteinExistence type="predicted"/>
<evidence type="ECO:0000313" key="8">
    <source>
        <dbReference type="Proteomes" id="UP001178508"/>
    </source>
</evidence>
<dbReference type="Pfam" id="PF13359">
    <property type="entry name" value="DDE_Tnp_4"/>
    <property type="match status" value="1"/>
</dbReference>
<feature type="domain" description="DDE Tnp4" evidence="5">
    <location>
        <begin position="269"/>
        <end position="379"/>
    </location>
</feature>
<dbReference type="EMBL" id="OY660871">
    <property type="protein sequence ID" value="CAJ1061481.1"/>
    <property type="molecule type" value="Genomic_DNA"/>
</dbReference>
<evidence type="ECO:0000256" key="1">
    <source>
        <dbReference type="ARBA" id="ARBA00001968"/>
    </source>
</evidence>
<evidence type="ECO:0000259" key="6">
    <source>
        <dbReference type="Pfam" id="PF13613"/>
    </source>
</evidence>
<dbReference type="PANTHER" id="PTHR23080:SF144">
    <property type="entry name" value="SPINDLE AND KINETOCHORE ASSOCIATED COMPLEX SUBUNIT 3"/>
    <property type="match status" value="1"/>
</dbReference>
<dbReference type="InterPro" id="IPR027806">
    <property type="entry name" value="HARBI1_dom"/>
</dbReference>
<dbReference type="GO" id="GO:0046872">
    <property type="term" value="F:metal ion binding"/>
    <property type="evidence" value="ECO:0007669"/>
    <property type="project" value="UniProtKB-KW"/>
</dbReference>
<keyword evidence="2" id="KW-0479">Metal-binding</keyword>
<gene>
    <name evidence="7" type="ORF">XNOV1_A000366</name>
</gene>
<evidence type="ECO:0000259" key="5">
    <source>
        <dbReference type="Pfam" id="PF13359"/>
    </source>
</evidence>
<reference evidence="7" key="1">
    <citation type="submission" date="2023-08" db="EMBL/GenBank/DDBJ databases">
        <authorList>
            <person name="Alioto T."/>
            <person name="Alioto T."/>
            <person name="Gomez Garrido J."/>
        </authorList>
    </citation>
    <scope>NUCLEOTIDE SEQUENCE</scope>
</reference>
<feature type="coiled-coil region" evidence="3">
    <location>
        <begin position="90"/>
        <end position="141"/>
    </location>
</feature>
<keyword evidence="3" id="KW-0175">Coiled coil</keyword>
<evidence type="ECO:0000256" key="2">
    <source>
        <dbReference type="ARBA" id="ARBA00022723"/>
    </source>
</evidence>
<evidence type="ECO:0000313" key="7">
    <source>
        <dbReference type="EMBL" id="CAJ1061481.1"/>
    </source>
</evidence>
<protein>
    <submittedName>
        <fullName evidence="7">Uncharacterized protein LOC127942764</fullName>
    </submittedName>
</protein>
<dbReference type="AlphaFoldDB" id="A0AAV1FKK6"/>
<feature type="region of interest" description="Disordered" evidence="4">
    <location>
        <begin position="21"/>
        <end position="52"/>
    </location>
</feature>